<evidence type="ECO:0000256" key="2">
    <source>
        <dbReference type="ARBA" id="ARBA00022741"/>
    </source>
</evidence>
<dbReference type="Pfam" id="PF13087">
    <property type="entry name" value="AAA_12"/>
    <property type="match status" value="1"/>
</dbReference>
<dbReference type="InterPro" id="IPR027417">
    <property type="entry name" value="P-loop_NTPase"/>
</dbReference>
<feature type="compositionally biased region" description="Basic and acidic residues" evidence="6">
    <location>
        <begin position="441"/>
        <end position="450"/>
    </location>
</feature>
<dbReference type="STRING" id="1849047.A0A3D8RBW3"/>
<dbReference type="Proteomes" id="UP000256645">
    <property type="component" value="Unassembled WGS sequence"/>
</dbReference>
<dbReference type="AlphaFoldDB" id="A0A3D8RBW3"/>
<organism evidence="9 10">
    <name type="scientific">Coleophoma cylindrospora</name>
    <dbReference type="NCBI Taxonomy" id="1849047"/>
    <lineage>
        <taxon>Eukaryota</taxon>
        <taxon>Fungi</taxon>
        <taxon>Dikarya</taxon>
        <taxon>Ascomycota</taxon>
        <taxon>Pezizomycotina</taxon>
        <taxon>Leotiomycetes</taxon>
        <taxon>Helotiales</taxon>
        <taxon>Dermateaceae</taxon>
        <taxon>Coleophoma</taxon>
    </lineage>
</organism>
<feature type="domain" description="DNA2/NAM7 helicase helicase" evidence="7">
    <location>
        <begin position="586"/>
        <end position="639"/>
    </location>
</feature>
<dbReference type="SUPFAM" id="SSF52540">
    <property type="entry name" value="P-loop containing nucleoside triphosphate hydrolases"/>
    <property type="match status" value="1"/>
</dbReference>
<comment type="caution">
    <text evidence="9">The sequence shown here is derived from an EMBL/GenBank/DDBJ whole genome shotgun (WGS) entry which is preliminary data.</text>
</comment>
<evidence type="ECO:0000259" key="7">
    <source>
        <dbReference type="Pfam" id="PF13086"/>
    </source>
</evidence>
<dbReference type="Gene3D" id="3.40.50.300">
    <property type="entry name" value="P-loop containing nucleotide triphosphate hydrolases"/>
    <property type="match status" value="2"/>
</dbReference>
<evidence type="ECO:0000256" key="6">
    <source>
        <dbReference type="SAM" id="MobiDB-lite"/>
    </source>
</evidence>
<accession>A0A3D8RBW3</accession>
<keyword evidence="2" id="KW-0547">Nucleotide-binding</keyword>
<gene>
    <name evidence="9" type="ORF">BP6252_07934</name>
</gene>
<evidence type="ECO:0000313" key="10">
    <source>
        <dbReference type="Proteomes" id="UP000256645"/>
    </source>
</evidence>
<keyword evidence="10" id="KW-1185">Reference proteome</keyword>
<dbReference type="InterPro" id="IPR041677">
    <property type="entry name" value="DNA2/NAM7_AAA_11"/>
</dbReference>
<dbReference type="CDD" id="cd17934">
    <property type="entry name" value="DEXXQc_Upf1-like"/>
    <property type="match status" value="1"/>
</dbReference>
<dbReference type="Pfam" id="PF13086">
    <property type="entry name" value="AAA_11"/>
    <property type="match status" value="2"/>
</dbReference>
<dbReference type="GO" id="GO:0005524">
    <property type="term" value="F:ATP binding"/>
    <property type="evidence" value="ECO:0007669"/>
    <property type="project" value="UniProtKB-KW"/>
</dbReference>
<feature type="domain" description="DNA2/NAM7 helicase-like C-terminal" evidence="8">
    <location>
        <begin position="744"/>
        <end position="948"/>
    </location>
</feature>
<evidence type="ECO:0000313" key="9">
    <source>
        <dbReference type="EMBL" id="RDW71371.1"/>
    </source>
</evidence>
<dbReference type="OrthoDB" id="3564277at2759"/>
<feature type="region of interest" description="Disordered" evidence="6">
    <location>
        <begin position="441"/>
        <end position="460"/>
    </location>
</feature>
<keyword evidence="5" id="KW-0067">ATP-binding</keyword>
<name>A0A3D8RBW3_9HELO</name>
<protein>
    <submittedName>
        <fullName evidence="9">Uncharacterized protein</fullName>
    </submittedName>
</protein>
<reference evidence="9 10" key="1">
    <citation type="journal article" date="2018" name="IMA Fungus">
        <title>IMA Genome-F 9: Draft genome sequence of Annulohypoxylon stygium, Aspergillus mulundensis, Berkeleyomyces basicola (syn. Thielaviopsis basicola), Ceratocystis smalleyi, two Cercospora beticola strains, Coleophoma cylindrospora, Fusarium fracticaudum, Phialophora cf. hyalina, and Morchella septimelata.</title>
        <authorList>
            <person name="Wingfield B.D."/>
            <person name="Bills G.F."/>
            <person name="Dong Y."/>
            <person name="Huang W."/>
            <person name="Nel W.J."/>
            <person name="Swalarsk-Parry B.S."/>
            <person name="Vaghefi N."/>
            <person name="Wilken P.M."/>
            <person name="An Z."/>
            <person name="de Beer Z.W."/>
            <person name="De Vos L."/>
            <person name="Chen L."/>
            <person name="Duong T.A."/>
            <person name="Gao Y."/>
            <person name="Hammerbacher A."/>
            <person name="Kikkert J.R."/>
            <person name="Li Y."/>
            <person name="Li H."/>
            <person name="Li K."/>
            <person name="Li Q."/>
            <person name="Liu X."/>
            <person name="Ma X."/>
            <person name="Naidoo K."/>
            <person name="Pethybridge S.J."/>
            <person name="Sun J."/>
            <person name="Steenkamp E.T."/>
            <person name="van der Nest M.A."/>
            <person name="van Wyk S."/>
            <person name="Wingfield M.J."/>
            <person name="Xiong C."/>
            <person name="Yue Q."/>
            <person name="Zhang X."/>
        </authorList>
    </citation>
    <scope>NUCLEOTIDE SEQUENCE [LARGE SCALE GENOMIC DNA]</scope>
    <source>
        <strain evidence="9 10">BP6252</strain>
    </source>
</reference>
<proteinExistence type="inferred from homology"/>
<dbReference type="PANTHER" id="PTHR43788:SF8">
    <property type="entry name" value="DNA-BINDING PROTEIN SMUBP-2"/>
    <property type="match status" value="1"/>
</dbReference>
<comment type="similarity">
    <text evidence="1">Belongs to the DNA2/NAM7 helicase family.</text>
</comment>
<dbReference type="InterPro" id="IPR050534">
    <property type="entry name" value="Coronavir_polyprotein_1ab"/>
</dbReference>
<evidence type="ECO:0000259" key="8">
    <source>
        <dbReference type="Pfam" id="PF13087"/>
    </source>
</evidence>
<evidence type="ECO:0000256" key="5">
    <source>
        <dbReference type="ARBA" id="ARBA00022840"/>
    </source>
</evidence>
<dbReference type="PANTHER" id="PTHR43788">
    <property type="entry name" value="DNA2/NAM7 HELICASE FAMILY MEMBER"/>
    <property type="match status" value="1"/>
</dbReference>
<dbReference type="InterPro" id="IPR041679">
    <property type="entry name" value="DNA2/NAM7-like_C"/>
</dbReference>
<evidence type="ECO:0000256" key="4">
    <source>
        <dbReference type="ARBA" id="ARBA00022806"/>
    </source>
</evidence>
<feature type="region of interest" description="Disordered" evidence="6">
    <location>
        <begin position="17"/>
        <end position="89"/>
    </location>
</feature>
<dbReference type="EMBL" id="PDLM01000008">
    <property type="protein sequence ID" value="RDW71371.1"/>
    <property type="molecule type" value="Genomic_DNA"/>
</dbReference>
<dbReference type="GO" id="GO:0016787">
    <property type="term" value="F:hydrolase activity"/>
    <property type="evidence" value="ECO:0007669"/>
    <property type="project" value="UniProtKB-KW"/>
</dbReference>
<evidence type="ECO:0000256" key="1">
    <source>
        <dbReference type="ARBA" id="ARBA00007913"/>
    </source>
</evidence>
<dbReference type="GO" id="GO:0043139">
    <property type="term" value="F:5'-3' DNA helicase activity"/>
    <property type="evidence" value="ECO:0007669"/>
    <property type="project" value="TreeGrafter"/>
</dbReference>
<evidence type="ECO:0000256" key="3">
    <source>
        <dbReference type="ARBA" id="ARBA00022801"/>
    </source>
</evidence>
<feature type="domain" description="DNA2/NAM7 helicase helicase" evidence="7">
    <location>
        <begin position="684"/>
        <end position="729"/>
    </location>
</feature>
<sequence>MSKLGEKVLWFRVVIDPRGTKPAPPSPQAQPSVDQAADSDTTKPASTPALTPLSAKLQHPANKPVGTFRNPNPPASQVGSNVKPKVAPKPSDKLLKVMSQPNYQPDDRQEVWMGIKPSTGMSTTPPALLFRFKIDKSHLPINFDRSWVNDGEVMARVSIPGRAITHISPCLAYWDDEKKQELFPKADIPIMITKDKQFDTNKKSLTKISITLDNAKDVITQENVANRYVFKNEGVERTMNLLRAMIATGEDQGAISFDVYIQDTETGSPAKKMDDLVMAFKEERDYGNVFRHYYSQNLQLSNVMHNLDVGTSLKDPDKRPTPKVRAQSSYTDLFEMTTRLGVGVIQIMEDEGRKTVVWNTNTVTIRVLQYPGGGDSQYLALLDGIGAKLCLKPGDKIRVNFKLHDQVKEQKWTMVITVPFEFAIQGEVCGTLYRPFKPKEDAEESKEAIPNKELTQPREYQTTDIPVATFDATTLEEARGCIINAKAIQCFVTASPSDRAESRLIKSLNTLAHGTREVGNTQGEVTREESGSPKAFGKILLMHNSVPESTVSWVNDKGKAYLEGALKDTDHQQVIKHITNVPVKEGKGIALIQGYPGTGKTRTTADLVAAILLSNPASVIVVTGPSNSAVDVSIRKIDEALGRAGLPQDIKEMKDQANGLLKTVKTKAMVPGFIINALGAASNYLTLPKVDYLIVDNAGQVNIAELIIPLANLDVNNLLLVGDTRQLTPHLPYLVNPGCTPDLSQSCLQYFLINHWDHGTLTLQRRGPPGSAAVYGKVFYNGEIQDAPCASIEGAHPLAKVYKDFYISLFPEVVSVLPMRYIEVQITADLQDKITGSYKNLGTAAVIVNIAERMAHAGIDIAQSICVTHYAGQQKVLMHAFTLLHREFPNLGFDKVLGHTTDSIQGYDKPHAFADPVRTHGLGFTNNRGRSVVLLSRASEYSTVVGSTMLLGLGHPGTPVMRQTFDAARKLGCCVAISKDRYAEYLTHRYVLT</sequence>
<feature type="compositionally biased region" description="Low complexity" evidence="6">
    <location>
        <begin position="29"/>
        <end position="39"/>
    </location>
</feature>
<keyword evidence="4" id="KW-0347">Helicase</keyword>
<keyword evidence="3" id="KW-0378">Hydrolase</keyword>